<dbReference type="InterPro" id="IPR054790">
    <property type="entry name" value="MurU"/>
</dbReference>
<dbReference type="InterPro" id="IPR029044">
    <property type="entry name" value="Nucleotide-diphossugar_trans"/>
</dbReference>
<keyword evidence="5" id="KW-1185">Reference proteome</keyword>
<dbReference type="InterPro" id="IPR005835">
    <property type="entry name" value="NTP_transferase_dom"/>
</dbReference>
<dbReference type="Gene3D" id="3.90.550.10">
    <property type="entry name" value="Spore Coat Polysaccharide Biosynthesis Protein SpsA, Chain A"/>
    <property type="match status" value="1"/>
</dbReference>
<evidence type="ECO:0000259" key="3">
    <source>
        <dbReference type="Pfam" id="PF00483"/>
    </source>
</evidence>
<dbReference type="NCBIfam" id="NF045761">
    <property type="entry name" value="NAMPUrTaseMurU"/>
    <property type="match status" value="1"/>
</dbReference>
<dbReference type="Pfam" id="PF00483">
    <property type="entry name" value="NTP_transferase"/>
    <property type="match status" value="1"/>
</dbReference>
<dbReference type="PANTHER" id="PTHR43584">
    <property type="entry name" value="NUCLEOTIDYL TRANSFERASE"/>
    <property type="match status" value="1"/>
</dbReference>
<dbReference type="InterPro" id="IPR050065">
    <property type="entry name" value="GlmU-like"/>
</dbReference>
<keyword evidence="1 4" id="KW-0808">Transferase</keyword>
<dbReference type="OrthoDB" id="9788272at2"/>
<evidence type="ECO:0000256" key="2">
    <source>
        <dbReference type="ARBA" id="ARBA00022695"/>
    </source>
</evidence>
<name>A0A2Z5UUE5_9COXI</name>
<dbReference type="PANTHER" id="PTHR43584:SF8">
    <property type="entry name" value="N-ACETYLMURAMATE ALPHA-1-PHOSPHATE URIDYLYLTRANSFERASE"/>
    <property type="match status" value="1"/>
</dbReference>
<dbReference type="KEGG" id="rvi:RVIR1_01250"/>
<dbReference type="RefSeq" id="WP_126322188.1">
    <property type="nucleotide sequence ID" value="NZ_AP018005.1"/>
</dbReference>
<dbReference type="SUPFAM" id="SSF53448">
    <property type="entry name" value="Nucleotide-diphospho-sugar transferases"/>
    <property type="match status" value="1"/>
</dbReference>
<dbReference type="EMBL" id="AP018005">
    <property type="protein sequence ID" value="BBB14665.1"/>
    <property type="molecule type" value="Genomic_DNA"/>
</dbReference>
<gene>
    <name evidence="4" type="ORF">RVIR1_01250</name>
</gene>
<dbReference type="GO" id="GO:0016779">
    <property type="term" value="F:nucleotidyltransferase activity"/>
    <property type="evidence" value="ECO:0007669"/>
    <property type="project" value="UniProtKB-KW"/>
</dbReference>
<protein>
    <submittedName>
        <fullName evidence="4">Mannose-1-phosphate guanyltransferase</fullName>
    </submittedName>
</protein>
<dbReference type="CDD" id="cd06422">
    <property type="entry name" value="NTP_transferase_like_1"/>
    <property type="match status" value="1"/>
</dbReference>
<reference evidence="4 5" key="1">
    <citation type="submission" date="2017-03" db="EMBL/GenBank/DDBJ databases">
        <title>The genome sequence of Candidatus Rickettsiella viridis.</title>
        <authorList>
            <person name="Nikoh N."/>
            <person name="Tsuchida T."/>
            <person name="Yamaguchi K."/>
            <person name="Maeda T."/>
            <person name="Shigenobu S."/>
            <person name="Fukatsu T."/>
        </authorList>
    </citation>
    <scope>NUCLEOTIDE SEQUENCE [LARGE SCALE GENOMIC DNA]</scope>
    <source>
        <strain evidence="4 5">Ap-RA04</strain>
    </source>
</reference>
<dbReference type="Proteomes" id="UP000282483">
    <property type="component" value="Chromosome"/>
</dbReference>
<accession>A0A2Z5UUE5</accession>
<sequence length="225" mass="25298">MKAMILAAGRGSRMRPLTDEIPKPLLPIANKPFIVHQLLKLADAGLKDIVINVSYRAKQIIDALGNGHHYGVNLEYSFEPSALETGGGICQALPFLGEDPFLVISADIWTEYPLEKLSQHKLGSAQAHLILVDNPNFHPKGDFHLLPNKLLDLNGFPKFTFANLGIYHPDLFKDCKPQTFPLSDIFHKRINEKKITGEHYRGSWFNVGTLSELTRLDSYLKQENK</sequence>
<evidence type="ECO:0000256" key="1">
    <source>
        <dbReference type="ARBA" id="ARBA00022679"/>
    </source>
</evidence>
<keyword evidence="2" id="KW-0548">Nucleotidyltransferase</keyword>
<evidence type="ECO:0000313" key="5">
    <source>
        <dbReference type="Proteomes" id="UP000282483"/>
    </source>
</evidence>
<proteinExistence type="predicted"/>
<dbReference type="AlphaFoldDB" id="A0A2Z5UUE5"/>
<organism evidence="4 5">
    <name type="scientific">Candidatus Rickettsiella viridis</name>
    <dbReference type="NCBI Taxonomy" id="676208"/>
    <lineage>
        <taxon>Bacteria</taxon>
        <taxon>Pseudomonadati</taxon>
        <taxon>Pseudomonadota</taxon>
        <taxon>Gammaproteobacteria</taxon>
        <taxon>Legionellales</taxon>
        <taxon>Coxiellaceae</taxon>
        <taxon>Rickettsiella</taxon>
    </lineage>
</organism>
<feature type="domain" description="Nucleotidyl transferase" evidence="3">
    <location>
        <begin position="2"/>
        <end position="126"/>
    </location>
</feature>
<evidence type="ECO:0000313" key="4">
    <source>
        <dbReference type="EMBL" id="BBB14665.1"/>
    </source>
</evidence>